<feature type="compositionally biased region" description="Low complexity" evidence="1">
    <location>
        <begin position="160"/>
        <end position="175"/>
    </location>
</feature>
<keyword evidence="2" id="KW-1133">Transmembrane helix</keyword>
<proteinExistence type="predicted"/>
<feature type="compositionally biased region" description="Basic and acidic residues" evidence="1">
    <location>
        <begin position="199"/>
        <end position="214"/>
    </location>
</feature>
<comment type="caution">
    <text evidence="3">The sequence shown here is derived from an EMBL/GenBank/DDBJ whole genome shotgun (WGS) entry which is preliminary data.</text>
</comment>
<sequence length="214" mass="24061">MESRSPRDLQGRFTTDEKIHRLKELLVEIINDVCAEERVTNSNLTTIITNTLTHNNNNNNNNNNTDKTPLKESSTDDAMAVVYIVCVLLFFATSLLVLLVKYVRRERGSRRLAKFYEEYLAHPPSLVVHFDEHGRRIRPRDIEAGNPNLAKASSIPPSPTTTTTPSPTTCPTTPTCTPIPTPVAFPSSMPFLSLPTNTTREREKVQVTIETKEE</sequence>
<feature type="region of interest" description="Disordered" evidence="1">
    <location>
        <begin position="145"/>
        <end position="175"/>
    </location>
</feature>
<dbReference type="AlphaFoldDB" id="A0AAE1NKM4"/>
<protein>
    <submittedName>
        <fullName evidence="3">Uncharacterized protein</fullName>
    </submittedName>
</protein>
<feature type="compositionally biased region" description="Low complexity" evidence="1">
    <location>
        <begin position="52"/>
        <end position="65"/>
    </location>
</feature>
<accession>A0AAE1NKM4</accession>
<evidence type="ECO:0000313" key="4">
    <source>
        <dbReference type="Proteomes" id="UP001292094"/>
    </source>
</evidence>
<dbReference type="EMBL" id="JAWZYT010005034">
    <property type="protein sequence ID" value="KAK4291819.1"/>
    <property type="molecule type" value="Genomic_DNA"/>
</dbReference>
<keyword evidence="2" id="KW-0812">Transmembrane</keyword>
<dbReference type="Proteomes" id="UP001292094">
    <property type="component" value="Unassembled WGS sequence"/>
</dbReference>
<feature type="region of interest" description="Disordered" evidence="1">
    <location>
        <begin position="187"/>
        <end position="214"/>
    </location>
</feature>
<reference evidence="3" key="1">
    <citation type="submission" date="2023-11" db="EMBL/GenBank/DDBJ databases">
        <title>Genome assemblies of two species of porcelain crab, Petrolisthes cinctipes and Petrolisthes manimaculis (Anomura: Porcellanidae).</title>
        <authorList>
            <person name="Angst P."/>
        </authorList>
    </citation>
    <scope>NUCLEOTIDE SEQUENCE</scope>
    <source>
        <strain evidence="3">PB745_02</strain>
        <tissue evidence="3">Gill</tissue>
    </source>
</reference>
<name>A0AAE1NKM4_9EUCA</name>
<keyword evidence="2" id="KW-0472">Membrane</keyword>
<gene>
    <name evidence="3" type="ORF">Pmani_035374</name>
</gene>
<feature type="region of interest" description="Disordered" evidence="1">
    <location>
        <begin position="52"/>
        <end position="72"/>
    </location>
</feature>
<keyword evidence="4" id="KW-1185">Reference proteome</keyword>
<feature type="transmembrane region" description="Helical" evidence="2">
    <location>
        <begin position="80"/>
        <end position="103"/>
    </location>
</feature>
<organism evidence="3 4">
    <name type="scientific">Petrolisthes manimaculis</name>
    <dbReference type="NCBI Taxonomy" id="1843537"/>
    <lineage>
        <taxon>Eukaryota</taxon>
        <taxon>Metazoa</taxon>
        <taxon>Ecdysozoa</taxon>
        <taxon>Arthropoda</taxon>
        <taxon>Crustacea</taxon>
        <taxon>Multicrustacea</taxon>
        <taxon>Malacostraca</taxon>
        <taxon>Eumalacostraca</taxon>
        <taxon>Eucarida</taxon>
        <taxon>Decapoda</taxon>
        <taxon>Pleocyemata</taxon>
        <taxon>Anomura</taxon>
        <taxon>Galatheoidea</taxon>
        <taxon>Porcellanidae</taxon>
        <taxon>Petrolisthes</taxon>
    </lineage>
</organism>
<evidence type="ECO:0000313" key="3">
    <source>
        <dbReference type="EMBL" id="KAK4291819.1"/>
    </source>
</evidence>
<evidence type="ECO:0000256" key="2">
    <source>
        <dbReference type="SAM" id="Phobius"/>
    </source>
</evidence>
<evidence type="ECO:0000256" key="1">
    <source>
        <dbReference type="SAM" id="MobiDB-lite"/>
    </source>
</evidence>